<dbReference type="InterPro" id="IPR035985">
    <property type="entry name" value="Ubiquitin-activating_enz"/>
</dbReference>
<organism evidence="7">
    <name type="scientific">Ditylum brightwellii</name>
    <dbReference type="NCBI Taxonomy" id="49249"/>
    <lineage>
        <taxon>Eukaryota</taxon>
        <taxon>Sar</taxon>
        <taxon>Stramenopiles</taxon>
        <taxon>Ochrophyta</taxon>
        <taxon>Bacillariophyta</taxon>
        <taxon>Mediophyceae</taxon>
        <taxon>Lithodesmiophycidae</taxon>
        <taxon>Lithodesmiales</taxon>
        <taxon>Lithodesmiaceae</taxon>
        <taxon>Ditylum</taxon>
    </lineage>
</organism>
<gene>
    <name evidence="7" type="ORF">DBRI1063_LOCUS17455</name>
</gene>
<dbReference type="InterPro" id="IPR000594">
    <property type="entry name" value="ThiF_NAD_FAD-bd"/>
</dbReference>
<reference evidence="7" key="1">
    <citation type="submission" date="2021-01" db="EMBL/GenBank/DDBJ databases">
        <authorList>
            <person name="Corre E."/>
            <person name="Pelletier E."/>
            <person name="Niang G."/>
            <person name="Scheremetjew M."/>
            <person name="Finn R."/>
            <person name="Kale V."/>
            <person name="Holt S."/>
            <person name="Cochrane G."/>
            <person name="Meng A."/>
            <person name="Brown T."/>
            <person name="Cohen L."/>
        </authorList>
    </citation>
    <scope>NUCLEOTIDE SEQUENCE</scope>
    <source>
        <strain evidence="7">Pop2</strain>
    </source>
</reference>
<feature type="compositionally biased region" description="Polar residues" evidence="5">
    <location>
        <begin position="450"/>
        <end position="459"/>
    </location>
</feature>
<sequence length="611" mass="68602">MATKDKYDRQLRLWGSSGQRALSQSTIVLINATAAGTETLKNLVLPGVGTFHIVDEMNAPVPKCGKDGVFSNFFVFDDDEDGKKKTRAEVACQHLMELNPDVKGKSQSVTSFEETDYKQLLSSISAENNEIKDEEGEHYGKVIVVAADLPPKSLLSLSTTCWDANISLVIVKSYGLIGSVRLQLNHHPIIQSRPDSEVPDLRLAEDTIFSSLQSLVDEISLENLDDRDHAHVPCVILLLKAMKLWKEKYQKTTLPKTLQEKNEYRDIIKSMSRDFNDELNFEEAYKDAYLAYAKKEIPYEVQNLLEEVSKKVVVDLFVGNGDANAVKFDVLLFALSKFLKENNGQPPVNGSIPDMTSNTDLFIKLQEAYKKKALDDVQCMQKIIDSIMEEYKASLSSSDDTKHPPIPNISEEDVVVFCKNVFNLQLLKTRPYHEEYYSQTRGSTSSSSGNEDTNQAMETNSEEEIKDDLLMVTMDPYEQIEHTPLLWHIALRACDKFHEVHNDYPGADGRALSLLSDVKEIQLYIEDIVTNLGLDETDMMKQTLLSLGDDEESKHAVEIVRYYNAEVHNVGSVLGGVASQEVVKVITGQYVPLNDTYIYNGIVGVAGVYRL</sequence>
<evidence type="ECO:0000259" key="6">
    <source>
        <dbReference type="Pfam" id="PF00899"/>
    </source>
</evidence>
<evidence type="ECO:0000256" key="4">
    <source>
        <dbReference type="PIRNR" id="PIRNR039099"/>
    </source>
</evidence>
<dbReference type="InterPro" id="IPR030667">
    <property type="entry name" value="APP-BP1"/>
</dbReference>
<keyword evidence="3 4" id="KW-0833">Ubl conjugation pathway</keyword>
<dbReference type="Pfam" id="PF00899">
    <property type="entry name" value="ThiF"/>
    <property type="match status" value="1"/>
</dbReference>
<proteinExistence type="inferred from homology"/>
<evidence type="ECO:0000256" key="5">
    <source>
        <dbReference type="SAM" id="MobiDB-lite"/>
    </source>
</evidence>
<evidence type="ECO:0000256" key="2">
    <source>
        <dbReference type="ARBA" id="ARBA00006868"/>
    </source>
</evidence>
<dbReference type="GO" id="GO:0045116">
    <property type="term" value="P:protein neddylation"/>
    <property type="evidence" value="ECO:0007669"/>
    <property type="project" value="UniProtKB-UniRule"/>
</dbReference>
<dbReference type="EMBL" id="HBGN01027059">
    <property type="protein sequence ID" value="CAD9342700.1"/>
    <property type="molecule type" value="Transcribed_RNA"/>
</dbReference>
<feature type="domain" description="THIF-type NAD/FAD binding fold" evidence="6">
    <location>
        <begin position="7"/>
        <end position="589"/>
    </location>
</feature>
<dbReference type="GO" id="GO:0005737">
    <property type="term" value="C:cytoplasm"/>
    <property type="evidence" value="ECO:0007669"/>
    <property type="project" value="TreeGrafter"/>
</dbReference>
<dbReference type="SUPFAM" id="SSF69572">
    <property type="entry name" value="Activating enzymes of the ubiquitin-like proteins"/>
    <property type="match status" value="1"/>
</dbReference>
<name>A0A6U3UQP1_9STRA</name>
<dbReference type="Gene3D" id="3.40.50.720">
    <property type="entry name" value="NAD(P)-binding Rossmann-like Domain"/>
    <property type="match status" value="2"/>
</dbReference>
<feature type="region of interest" description="Disordered" evidence="5">
    <location>
        <begin position="437"/>
        <end position="460"/>
    </location>
</feature>
<dbReference type="InterPro" id="IPR045886">
    <property type="entry name" value="ThiF/MoeB/HesA"/>
</dbReference>
<comment type="similarity">
    <text evidence="2 4">Belongs to the ubiquitin-activating E1 family. ULA1 subfamily.</text>
</comment>
<comment type="pathway">
    <text evidence="1 4">Protein modification; protein neddylation.</text>
</comment>
<dbReference type="UniPathway" id="UPA00885"/>
<feature type="compositionally biased region" description="Low complexity" evidence="5">
    <location>
        <begin position="438"/>
        <end position="449"/>
    </location>
</feature>
<accession>A0A6U3UQP1</accession>
<dbReference type="PIRSF" id="PIRSF039099">
    <property type="entry name" value="APP-BP1"/>
    <property type="match status" value="1"/>
</dbReference>
<dbReference type="PANTHER" id="PTHR10953">
    <property type="entry name" value="UBIQUITIN-ACTIVATING ENZYME E1"/>
    <property type="match status" value="1"/>
</dbReference>
<dbReference type="GO" id="GO:0019781">
    <property type="term" value="F:NEDD8 activating enzyme activity"/>
    <property type="evidence" value="ECO:0007669"/>
    <property type="project" value="UniProtKB-UniRule"/>
</dbReference>
<dbReference type="PANTHER" id="PTHR10953:SF29">
    <property type="entry name" value="NEDD8-ACTIVATING ENZYME E1 REGULATORY SUBUNIT"/>
    <property type="match status" value="1"/>
</dbReference>
<protein>
    <recommendedName>
        <fullName evidence="4">NEDD8-activating enzyme E1 regulatory subunit</fullName>
    </recommendedName>
</protein>
<evidence type="ECO:0000256" key="1">
    <source>
        <dbReference type="ARBA" id="ARBA00005032"/>
    </source>
</evidence>
<evidence type="ECO:0000313" key="7">
    <source>
        <dbReference type="EMBL" id="CAD9342700.1"/>
    </source>
</evidence>
<evidence type="ECO:0000256" key="3">
    <source>
        <dbReference type="ARBA" id="ARBA00022786"/>
    </source>
</evidence>
<dbReference type="AlphaFoldDB" id="A0A6U3UQP1"/>